<dbReference type="Proteomes" id="UP000076842">
    <property type="component" value="Unassembled WGS sequence"/>
</dbReference>
<dbReference type="PANTHER" id="PTHR46177:SF1">
    <property type="entry name" value="INTEGRASE CATALYTIC DOMAIN-CONTAINING PROTEIN"/>
    <property type="match status" value="1"/>
</dbReference>
<evidence type="ECO:0000259" key="1">
    <source>
        <dbReference type="Pfam" id="PF24764"/>
    </source>
</evidence>
<evidence type="ECO:0000313" key="3">
    <source>
        <dbReference type="Proteomes" id="UP000076842"/>
    </source>
</evidence>
<name>A0A165BZ79_9BASI</name>
<dbReference type="PANTHER" id="PTHR46177">
    <property type="entry name" value="INTEGRASE CATALYTIC DOMAIN-CONTAINING PROTEIN"/>
    <property type="match status" value="1"/>
</dbReference>
<organism evidence="2 3">
    <name type="scientific">Calocera cornea HHB12733</name>
    <dbReference type="NCBI Taxonomy" id="1353952"/>
    <lineage>
        <taxon>Eukaryota</taxon>
        <taxon>Fungi</taxon>
        <taxon>Dikarya</taxon>
        <taxon>Basidiomycota</taxon>
        <taxon>Agaricomycotina</taxon>
        <taxon>Dacrymycetes</taxon>
        <taxon>Dacrymycetales</taxon>
        <taxon>Dacrymycetaceae</taxon>
        <taxon>Calocera</taxon>
    </lineage>
</organism>
<reference evidence="2 3" key="1">
    <citation type="journal article" date="2016" name="Mol. Biol. Evol.">
        <title>Comparative Genomics of Early-Diverging Mushroom-Forming Fungi Provides Insights into the Origins of Lignocellulose Decay Capabilities.</title>
        <authorList>
            <person name="Nagy L.G."/>
            <person name="Riley R."/>
            <person name="Tritt A."/>
            <person name="Adam C."/>
            <person name="Daum C."/>
            <person name="Floudas D."/>
            <person name="Sun H."/>
            <person name="Yadav J.S."/>
            <person name="Pangilinan J."/>
            <person name="Larsson K.H."/>
            <person name="Matsuura K."/>
            <person name="Barry K."/>
            <person name="Labutti K."/>
            <person name="Kuo R."/>
            <person name="Ohm R.A."/>
            <person name="Bhattacharya S.S."/>
            <person name="Shirouzu T."/>
            <person name="Yoshinaga Y."/>
            <person name="Martin F.M."/>
            <person name="Grigoriev I.V."/>
            <person name="Hibbett D.S."/>
        </authorList>
    </citation>
    <scope>NUCLEOTIDE SEQUENCE [LARGE SCALE GENOMIC DNA]</scope>
    <source>
        <strain evidence="2 3">HHB12733</strain>
    </source>
</reference>
<dbReference type="STRING" id="1353952.A0A165BZ79"/>
<feature type="non-terminal residue" evidence="2">
    <location>
        <position position="1"/>
    </location>
</feature>
<dbReference type="InterPro" id="IPR058913">
    <property type="entry name" value="Integrase_dom_put"/>
</dbReference>
<dbReference type="InParanoid" id="A0A165BZ79"/>
<dbReference type="EMBL" id="KV424298">
    <property type="protein sequence ID" value="KZT49991.1"/>
    <property type="molecule type" value="Genomic_DNA"/>
</dbReference>
<dbReference type="OrthoDB" id="5946233at2759"/>
<feature type="domain" description="Integrase core" evidence="1">
    <location>
        <begin position="25"/>
        <end position="105"/>
    </location>
</feature>
<accession>A0A165BZ79</accession>
<dbReference type="Pfam" id="PF24764">
    <property type="entry name" value="rva_4"/>
    <property type="match status" value="1"/>
</dbReference>
<dbReference type="AlphaFoldDB" id="A0A165BZ79"/>
<gene>
    <name evidence="2" type="ORF">CALCODRAFT_445088</name>
</gene>
<keyword evidence="3" id="KW-1185">Reference proteome</keyword>
<evidence type="ECO:0000313" key="2">
    <source>
        <dbReference type="EMBL" id="KZT49991.1"/>
    </source>
</evidence>
<proteinExistence type="predicted"/>
<protein>
    <recommendedName>
        <fullName evidence="1">Integrase core domain-containing protein</fullName>
    </recommendedName>
</protein>
<sequence length="122" mass="14381">DPVGNQQRRGRRLRHSVHWTAGLHEVWLADQHDKWKRFGLFLHVGVENFSNYLLWLKVWWTNLNPRLIASFYLEAARKLSGIPLLTQSDPGTENNGMANCQTMLRHQLDPSLWDALQHQWML</sequence>